<reference evidence="5" key="1">
    <citation type="submission" date="2021-07" db="EMBL/GenBank/DDBJ databases">
        <title>Elsinoe batatas strain:CRI-CJ2 Genome sequencing and assembly.</title>
        <authorList>
            <person name="Huang L."/>
        </authorList>
    </citation>
    <scope>NUCLEOTIDE SEQUENCE</scope>
    <source>
        <strain evidence="5">CRI-CJ2</strain>
    </source>
</reference>
<evidence type="ECO:0000256" key="2">
    <source>
        <dbReference type="SAM" id="MobiDB-lite"/>
    </source>
</evidence>
<accession>A0A8K0PIZ2</accession>
<evidence type="ECO:0008006" key="7">
    <source>
        <dbReference type="Google" id="ProtNLM"/>
    </source>
</evidence>
<dbReference type="InterPro" id="IPR022093">
    <property type="entry name" value="Rad26-like_helical"/>
</dbReference>
<dbReference type="Pfam" id="PF12331">
    <property type="entry name" value="Rad26-like_helical_rpts"/>
    <property type="match status" value="1"/>
</dbReference>
<dbReference type="InterPro" id="IPR048379">
    <property type="entry name" value="Rad26-like_C"/>
</dbReference>
<keyword evidence="1" id="KW-0175">Coiled coil</keyword>
<gene>
    <name evidence="5" type="ORF">KVT40_004662</name>
</gene>
<evidence type="ECO:0000313" key="5">
    <source>
        <dbReference type="EMBL" id="KAG8627179.1"/>
    </source>
</evidence>
<proteinExistence type="predicted"/>
<evidence type="ECO:0000259" key="3">
    <source>
        <dbReference type="Pfam" id="PF12331"/>
    </source>
</evidence>
<feature type="compositionally biased region" description="Basic and acidic residues" evidence="2">
    <location>
        <begin position="230"/>
        <end position="241"/>
    </location>
</feature>
<dbReference type="OrthoDB" id="5245063at2759"/>
<feature type="region of interest" description="Disordered" evidence="2">
    <location>
        <begin position="1"/>
        <end position="83"/>
    </location>
</feature>
<dbReference type="Pfam" id="PF21046">
    <property type="entry name" value="Rad26-like_C"/>
    <property type="match status" value="1"/>
</dbReference>
<feature type="coiled-coil region" evidence="1">
    <location>
        <begin position="200"/>
        <end position="227"/>
    </location>
</feature>
<feature type="domain" description="Rad26-like helical repeats" evidence="3">
    <location>
        <begin position="462"/>
        <end position="693"/>
    </location>
</feature>
<sequence>MDDIDDEDDLFDNDLEDVPANTLERLEQRAVTLSQRPRADYTDAQNVPTRNYSYDTRTNQTDSHTFDSESIPNPPSSDYGFDDEDVIDLDDPMVTFGQHDAPFAVGTKPTAPAGQQARQRYQIDHDLSGGEDLIQAQQDSADLDLLQSRVAELEQERIRLSKELDDAKVDATTKAGAIANLRSRNERTTKDFEAKLAALRKEQADERAKLRSEIQAAKNDQEKIKTSNKFLEHDLADERERSKRLRGAANGAVRASVAPTARSVTPKKANKHGFADGFDDHEIIAISPTKRLEKERPGTPKAGNKRKRNAVPSPAAVPNGSPMMTESPARAESNGDHLEFEAAAFSKLAVKDDRIDTIQQVLRHLAPDGRRTVEVLAEYRFPNDDLTIAGLLLEALAAIPMEDSRPASVAVRNICLDLWDRCFLQKYWGPLSILLQLFASMLETEPSKTQFLLFERLVSLSAKSCVDVAEPRVKSGALARQKLKALEHAPNAVLIDDKEILSILLTVATSASFNTEQASAFWQRMEFAFTVLMLNKHQPLQQIHLMLQMIMSSILDESFGARHVDAEVQAKQESDLLDRLSNLLSDVPIHVPDQQANSPEAVQDLRMEVLRTFRAISTTQHGSTAMAQHRVVLGRLVRFLADQTTLLYTTPPLPMPTVTHSYSGLIVGFPSAPTLHSKIIATVNLAVRILYQMLHDHEIVINEKLLQVPSADHKFIIGLSRIAFSERQLLEAGLEDVVVDAAHEILDKILTPEEGEAVLGAMDTPNSIRSGRPSLSGASAPEQR</sequence>
<name>A0A8K0PIZ2_9PEZI</name>
<feature type="region of interest" description="Disordered" evidence="2">
    <location>
        <begin position="289"/>
        <end position="330"/>
    </location>
</feature>
<feature type="coiled-coil region" evidence="1">
    <location>
        <begin position="136"/>
        <end position="170"/>
    </location>
</feature>
<feature type="domain" description="Rad26-like C-terminal" evidence="4">
    <location>
        <begin position="700"/>
        <end position="761"/>
    </location>
</feature>
<feature type="compositionally biased region" description="Polar residues" evidence="2">
    <location>
        <begin position="43"/>
        <end position="71"/>
    </location>
</feature>
<dbReference type="AlphaFoldDB" id="A0A8K0PIZ2"/>
<dbReference type="EMBL" id="JAESVG020000005">
    <property type="protein sequence ID" value="KAG8627179.1"/>
    <property type="molecule type" value="Genomic_DNA"/>
</dbReference>
<feature type="region of interest" description="Disordered" evidence="2">
    <location>
        <begin position="230"/>
        <end position="275"/>
    </location>
</feature>
<evidence type="ECO:0000256" key="1">
    <source>
        <dbReference type="SAM" id="Coils"/>
    </source>
</evidence>
<feature type="compositionally biased region" description="Acidic residues" evidence="2">
    <location>
        <begin position="1"/>
        <end position="17"/>
    </location>
</feature>
<organism evidence="5 6">
    <name type="scientific">Elsinoe batatas</name>
    <dbReference type="NCBI Taxonomy" id="2601811"/>
    <lineage>
        <taxon>Eukaryota</taxon>
        <taxon>Fungi</taxon>
        <taxon>Dikarya</taxon>
        <taxon>Ascomycota</taxon>
        <taxon>Pezizomycotina</taxon>
        <taxon>Dothideomycetes</taxon>
        <taxon>Dothideomycetidae</taxon>
        <taxon>Myriangiales</taxon>
        <taxon>Elsinoaceae</taxon>
        <taxon>Elsinoe</taxon>
    </lineage>
</organism>
<dbReference type="Proteomes" id="UP000809789">
    <property type="component" value="Unassembled WGS sequence"/>
</dbReference>
<comment type="caution">
    <text evidence="5">The sequence shown here is derived from an EMBL/GenBank/DDBJ whole genome shotgun (WGS) entry which is preliminary data.</text>
</comment>
<protein>
    <recommendedName>
        <fullName evidence="7">DNA repair protein Rad26</fullName>
    </recommendedName>
</protein>
<keyword evidence="6" id="KW-1185">Reference proteome</keyword>
<feature type="region of interest" description="Disordered" evidence="2">
    <location>
        <begin position="762"/>
        <end position="784"/>
    </location>
</feature>
<evidence type="ECO:0000259" key="4">
    <source>
        <dbReference type="Pfam" id="PF21046"/>
    </source>
</evidence>
<evidence type="ECO:0000313" key="6">
    <source>
        <dbReference type="Proteomes" id="UP000809789"/>
    </source>
</evidence>